<comment type="pathway">
    <text evidence="2 18">Amino-acid biosynthesis; L-threonine biosynthesis; L-threonine from L-aspartate: step 3/5.</text>
</comment>
<dbReference type="SUPFAM" id="SSF55347">
    <property type="entry name" value="Glyceraldehyde-3-phosphate dehydrogenase-like, C-terminal domain"/>
    <property type="match status" value="1"/>
</dbReference>
<keyword evidence="7 18" id="KW-0028">Amino-acid biosynthesis</keyword>
<dbReference type="EMBL" id="QSLN01000004">
    <property type="protein sequence ID" value="RDV83665.1"/>
    <property type="molecule type" value="Genomic_DNA"/>
</dbReference>
<evidence type="ECO:0000259" key="20">
    <source>
        <dbReference type="PROSITE" id="PS51671"/>
    </source>
</evidence>
<keyword evidence="8 18" id="KW-0791">Threonine biosynthesis</keyword>
<dbReference type="Pfam" id="PF03447">
    <property type="entry name" value="NAD_binding_3"/>
    <property type="match status" value="1"/>
</dbReference>
<comment type="catalytic activity">
    <reaction evidence="15">
        <text>L-homoserine + NADP(+) = L-aspartate 4-semialdehyde + NADPH + H(+)</text>
        <dbReference type="Rhea" id="RHEA:15761"/>
        <dbReference type="ChEBI" id="CHEBI:15378"/>
        <dbReference type="ChEBI" id="CHEBI:57476"/>
        <dbReference type="ChEBI" id="CHEBI:57783"/>
        <dbReference type="ChEBI" id="CHEBI:58349"/>
        <dbReference type="ChEBI" id="CHEBI:537519"/>
        <dbReference type="EC" id="1.1.1.3"/>
    </reaction>
    <physiologicalReaction direction="right-to-left" evidence="15">
        <dbReference type="Rhea" id="RHEA:15763"/>
    </physiologicalReaction>
</comment>
<dbReference type="UniPathway" id="UPA00050">
    <property type="reaction ID" value="UER00063"/>
</dbReference>
<keyword evidence="13" id="KW-0915">Sodium</keyword>
<evidence type="ECO:0000256" key="17">
    <source>
        <dbReference type="PIRSR" id="PIRSR000098-2"/>
    </source>
</evidence>
<feature type="binding site" evidence="17">
    <location>
        <position position="190"/>
    </location>
    <ligand>
        <name>L-homoserine</name>
        <dbReference type="ChEBI" id="CHEBI:57476"/>
    </ligand>
</feature>
<evidence type="ECO:0000256" key="7">
    <source>
        <dbReference type="ARBA" id="ARBA00022605"/>
    </source>
</evidence>
<dbReference type="AlphaFoldDB" id="A0A3D8P437"/>
<organism evidence="21 22">
    <name type="scientific">Ammonifex thiophilus</name>
    <dbReference type="NCBI Taxonomy" id="444093"/>
    <lineage>
        <taxon>Bacteria</taxon>
        <taxon>Bacillati</taxon>
        <taxon>Bacillota</taxon>
        <taxon>Clostridia</taxon>
        <taxon>Thermoanaerobacterales</taxon>
        <taxon>Thermoanaerobacteraceae</taxon>
        <taxon>Ammonifex</taxon>
    </lineage>
</organism>
<keyword evidence="22" id="KW-1185">Reference proteome</keyword>
<dbReference type="InterPro" id="IPR002912">
    <property type="entry name" value="ACT_dom"/>
</dbReference>
<dbReference type="Pfam" id="PF01842">
    <property type="entry name" value="ACT"/>
    <property type="match status" value="1"/>
</dbReference>
<dbReference type="InterPro" id="IPR045865">
    <property type="entry name" value="ACT-like_dom_sf"/>
</dbReference>
<dbReference type="PANTHER" id="PTHR43331">
    <property type="entry name" value="HOMOSERINE DEHYDROGENASE"/>
    <property type="match status" value="1"/>
</dbReference>
<evidence type="ECO:0000256" key="16">
    <source>
        <dbReference type="PIRSR" id="PIRSR000098-1"/>
    </source>
</evidence>
<keyword evidence="14 18" id="KW-0486">Methionine biosynthesis</keyword>
<dbReference type="PROSITE" id="PS51671">
    <property type="entry name" value="ACT"/>
    <property type="match status" value="1"/>
</dbReference>
<dbReference type="Gene3D" id="3.30.360.10">
    <property type="entry name" value="Dihydrodipicolinate Reductase, domain 2"/>
    <property type="match status" value="1"/>
</dbReference>
<dbReference type="GO" id="GO:0004412">
    <property type="term" value="F:homoserine dehydrogenase activity"/>
    <property type="evidence" value="ECO:0007669"/>
    <property type="project" value="UniProtKB-EC"/>
</dbReference>
<evidence type="ECO:0000256" key="5">
    <source>
        <dbReference type="ARBA" id="ARBA00013213"/>
    </source>
</evidence>
<dbReference type="GO" id="GO:0009088">
    <property type="term" value="P:threonine biosynthetic process"/>
    <property type="evidence" value="ECO:0007669"/>
    <property type="project" value="UniProtKB-UniPathway"/>
</dbReference>
<dbReference type="PIRSF" id="PIRSF000098">
    <property type="entry name" value="Homoser_dehydrog"/>
    <property type="match status" value="1"/>
</dbReference>
<dbReference type="InterPro" id="IPR036291">
    <property type="entry name" value="NAD(P)-bd_dom_sf"/>
</dbReference>
<dbReference type="Pfam" id="PF00742">
    <property type="entry name" value="Homoserine_dh"/>
    <property type="match status" value="1"/>
</dbReference>
<evidence type="ECO:0000256" key="13">
    <source>
        <dbReference type="ARBA" id="ARBA00023053"/>
    </source>
</evidence>
<dbReference type="InterPro" id="IPR001342">
    <property type="entry name" value="HDH_cat"/>
</dbReference>
<comment type="caution">
    <text evidence="21">The sequence shown here is derived from an EMBL/GenBank/DDBJ whole genome shotgun (WGS) entry which is preliminary data.</text>
</comment>
<proteinExistence type="inferred from homology"/>
<protein>
    <recommendedName>
        <fullName evidence="6 18">Homoserine dehydrogenase</fullName>
        <ecNumber evidence="5 18">1.1.1.3</ecNumber>
    </recommendedName>
</protein>
<dbReference type="RefSeq" id="WP_115792423.1">
    <property type="nucleotide sequence ID" value="NZ_QSLN01000004.1"/>
</dbReference>
<dbReference type="Gene3D" id="3.40.50.720">
    <property type="entry name" value="NAD(P)-binding Rossmann-like Domain"/>
    <property type="match status" value="1"/>
</dbReference>
<dbReference type="EC" id="1.1.1.3" evidence="5 18"/>
<evidence type="ECO:0000256" key="10">
    <source>
        <dbReference type="ARBA" id="ARBA00022857"/>
    </source>
</evidence>
<feature type="active site" description="Proton donor" evidence="16">
    <location>
        <position position="205"/>
    </location>
</feature>
<evidence type="ECO:0000256" key="3">
    <source>
        <dbReference type="ARBA" id="ARBA00005062"/>
    </source>
</evidence>
<dbReference type="GO" id="GO:0046872">
    <property type="term" value="F:metal ion binding"/>
    <property type="evidence" value="ECO:0007669"/>
    <property type="project" value="UniProtKB-KW"/>
</dbReference>
<evidence type="ECO:0000256" key="15">
    <source>
        <dbReference type="ARBA" id="ARBA00048841"/>
    </source>
</evidence>
<dbReference type="SUPFAM" id="SSF55021">
    <property type="entry name" value="ACT-like"/>
    <property type="match status" value="1"/>
</dbReference>
<evidence type="ECO:0000256" key="2">
    <source>
        <dbReference type="ARBA" id="ARBA00005056"/>
    </source>
</evidence>
<comment type="pathway">
    <text evidence="3 18">Amino-acid biosynthesis; L-methionine biosynthesis via de novo pathway; L-homoserine from L-aspartate: step 3/3.</text>
</comment>
<dbReference type="InterPro" id="IPR016204">
    <property type="entry name" value="HDH"/>
</dbReference>
<evidence type="ECO:0000256" key="1">
    <source>
        <dbReference type="ARBA" id="ARBA00001920"/>
    </source>
</evidence>
<evidence type="ECO:0000256" key="6">
    <source>
        <dbReference type="ARBA" id="ARBA00013376"/>
    </source>
</evidence>
<gene>
    <name evidence="21" type="ORF">DXX99_05055</name>
</gene>
<keyword evidence="11 18" id="KW-0560">Oxidoreductase</keyword>
<evidence type="ECO:0000313" key="21">
    <source>
        <dbReference type="EMBL" id="RDV83665.1"/>
    </source>
</evidence>
<dbReference type="FunFam" id="3.40.50.720:FF:000062">
    <property type="entry name" value="Homoserine dehydrogenase"/>
    <property type="match status" value="1"/>
</dbReference>
<comment type="similarity">
    <text evidence="4 19">Belongs to the homoserine dehydrogenase family.</text>
</comment>
<dbReference type="PROSITE" id="PS01042">
    <property type="entry name" value="HOMOSER_DHGENASE"/>
    <property type="match status" value="1"/>
</dbReference>
<dbReference type="GO" id="GO:0009086">
    <property type="term" value="P:methionine biosynthetic process"/>
    <property type="evidence" value="ECO:0007669"/>
    <property type="project" value="UniProtKB-KW"/>
</dbReference>
<keyword evidence="10 17" id="KW-0521">NADP</keyword>
<evidence type="ECO:0000256" key="4">
    <source>
        <dbReference type="ARBA" id="ARBA00006753"/>
    </source>
</evidence>
<reference evidence="21 22" key="1">
    <citation type="submission" date="2018-08" db="EMBL/GenBank/DDBJ databases">
        <title>Form III RuBisCO-mediated autotrophy in Thermodesulfobium bacteria.</title>
        <authorList>
            <person name="Toshchakov S.V."/>
            <person name="Kublanov I.V."/>
            <person name="Frolov E."/>
            <person name="Bonch-Osmolovskaya E.A."/>
            <person name="Tourova T.P."/>
            <person name="Chernych N.A."/>
            <person name="Lebedinsky A.V."/>
        </authorList>
    </citation>
    <scope>NUCLEOTIDE SEQUENCE [LARGE SCALE GENOMIC DNA]</scope>
    <source>
        <strain evidence="21 22">SR</strain>
    </source>
</reference>
<dbReference type="GO" id="GO:0050661">
    <property type="term" value="F:NADP binding"/>
    <property type="evidence" value="ECO:0007669"/>
    <property type="project" value="InterPro"/>
</dbReference>
<evidence type="ECO:0000256" key="8">
    <source>
        <dbReference type="ARBA" id="ARBA00022697"/>
    </source>
</evidence>
<dbReference type="FunFam" id="3.30.360.10:FF:000005">
    <property type="entry name" value="Homoserine dehydrogenase"/>
    <property type="match status" value="1"/>
</dbReference>
<keyword evidence="12" id="KW-0520">NAD</keyword>
<dbReference type="NCBIfam" id="NF004976">
    <property type="entry name" value="PRK06349.1"/>
    <property type="match status" value="1"/>
</dbReference>
<evidence type="ECO:0000256" key="18">
    <source>
        <dbReference type="RuleBase" id="RU000579"/>
    </source>
</evidence>
<dbReference type="UniPathway" id="UPA00051">
    <property type="reaction ID" value="UER00465"/>
</dbReference>
<name>A0A3D8P437_9THEO</name>
<feature type="binding site" evidence="17">
    <location>
        <position position="105"/>
    </location>
    <ligand>
        <name>NADPH</name>
        <dbReference type="ChEBI" id="CHEBI:57783"/>
    </ligand>
</feature>
<comment type="cofactor">
    <cofactor evidence="1">
        <name>a metal cation</name>
        <dbReference type="ChEBI" id="CHEBI:25213"/>
    </cofactor>
</comment>
<evidence type="ECO:0000256" key="19">
    <source>
        <dbReference type="RuleBase" id="RU004171"/>
    </source>
</evidence>
<keyword evidence="9" id="KW-0479">Metal-binding</keyword>
<evidence type="ECO:0000256" key="11">
    <source>
        <dbReference type="ARBA" id="ARBA00023002"/>
    </source>
</evidence>
<accession>A0A3D8P437</accession>
<evidence type="ECO:0000256" key="14">
    <source>
        <dbReference type="ARBA" id="ARBA00023167"/>
    </source>
</evidence>
<dbReference type="SUPFAM" id="SSF51735">
    <property type="entry name" value="NAD(P)-binding Rossmann-fold domains"/>
    <property type="match status" value="1"/>
</dbReference>
<evidence type="ECO:0000256" key="12">
    <source>
        <dbReference type="ARBA" id="ARBA00023027"/>
    </source>
</evidence>
<dbReference type="InterPro" id="IPR005106">
    <property type="entry name" value="Asp/hSer_DH_NAD-bd"/>
</dbReference>
<dbReference type="OrthoDB" id="9808167at2"/>
<evidence type="ECO:0000256" key="9">
    <source>
        <dbReference type="ARBA" id="ARBA00022723"/>
    </source>
</evidence>
<dbReference type="PANTHER" id="PTHR43331:SF1">
    <property type="entry name" value="HOMOSERINE DEHYDROGENASE"/>
    <property type="match status" value="1"/>
</dbReference>
<dbReference type="Gene3D" id="3.30.70.260">
    <property type="match status" value="1"/>
</dbReference>
<evidence type="ECO:0000313" key="22">
    <source>
        <dbReference type="Proteomes" id="UP000256329"/>
    </source>
</evidence>
<dbReference type="InterPro" id="IPR019811">
    <property type="entry name" value="HDH_CS"/>
</dbReference>
<feature type="domain" description="ACT" evidence="20">
    <location>
        <begin position="350"/>
        <end position="426"/>
    </location>
</feature>
<dbReference type="CDD" id="cd04881">
    <property type="entry name" value="ACT_HSDH-Hom"/>
    <property type="match status" value="1"/>
</dbReference>
<sequence>MRSFGVGLLGLGTVGRGVYRVLQGNGEIIASRLGARLEVVKILVRDPQKDRGLAVPPELLTTNPQDVLSHPAVDIVVEVMGGVEPARQYVLQALEQGKMVVTANKDLLALHGKELFDVASAARADLFFEASVAGGIPIIKILKESLAANRIHEIIGIINGTTNYILTRMSEEGLDFALALNEAQKYGYAEADPRADIEGLDAARKIAILASIAFNSRVTFPEVYAEGISRIEPADIKYARELGYTIKLLALARETEKGLEVRVHPALVSLKHPLASVRDVFNAVFVRGDAVGEAMFYGRGAGELPTASAVVSDIMAAARQLLHGVKGMWGCTCFEQKPLVPVGETESCFYLRIKAVDRPGVLAGIAGAFGRHEVSLAAVIQKTTGEVADLVLVTHRVKEANLRAAEEELKKLPTVEAVANVIRVLEE</sequence>
<dbReference type="Proteomes" id="UP000256329">
    <property type="component" value="Unassembled WGS sequence"/>
</dbReference>